<evidence type="ECO:0000313" key="3">
    <source>
        <dbReference type="EMBL" id="AMK10563.1"/>
    </source>
</evidence>
<dbReference type="Proteomes" id="UP000055611">
    <property type="component" value="Chromosome"/>
</dbReference>
<keyword evidence="5" id="KW-1185">Reference proteome</keyword>
<dbReference type="RefSeq" id="WP_066801243.1">
    <property type="nucleotide sequence ID" value="NZ_CP014206.1"/>
</dbReference>
<dbReference type="SMART" id="SM00849">
    <property type="entry name" value="Lactamase_B"/>
    <property type="match status" value="1"/>
</dbReference>
<dbReference type="GO" id="GO:0046872">
    <property type="term" value="F:metal ion binding"/>
    <property type="evidence" value="ECO:0007669"/>
    <property type="project" value="InterPro"/>
</dbReference>
<organism evidence="4 6">
    <name type="scientific">Pseudodesulfovibrio indicus</name>
    <dbReference type="NCBI Taxonomy" id="1716143"/>
    <lineage>
        <taxon>Bacteria</taxon>
        <taxon>Pseudomonadati</taxon>
        <taxon>Thermodesulfobacteriota</taxon>
        <taxon>Desulfovibrionia</taxon>
        <taxon>Desulfovibrionales</taxon>
        <taxon>Desulfovibrionaceae</taxon>
    </lineage>
</organism>
<dbReference type="Pfam" id="PF00258">
    <property type="entry name" value="Flavodoxin_1"/>
    <property type="match status" value="1"/>
</dbReference>
<dbReference type="InterPro" id="IPR045761">
    <property type="entry name" value="ODP_dom"/>
</dbReference>
<dbReference type="PIRSF" id="PIRSF005243">
    <property type="entry name" value="ROO"/>
    <property type="match status" value="1"/>
</dbReference>
<dbReference type="Proteomes" id="UP000295506">
    <property type="component" value="Unassembled WGS sequence"/>
</dbReference>
<dbReference type="InterPro" id="IPR036866">
    <property type="entry name" value="RibonucZ/Hydroxyglut_hydro"/>
</dbReference>
<dbReference type="SUPFAM" id="SSF52218">
    <property type="entry name" value="Flavoproteins"/>
    <property type="match status" value="1"/>
</dbReference>
<name>A0A126QKJ5_9BACT</name>
<dbReference type="Gene3D" id="3.60.15.10">
    <property type="entry name" value="Ribonuclease Z/Hydroxyacylglutathione hydrolase-like"/>
    <property type="match status" value="1"/>
</dbReference>
<gene>
    <name evidence="3" type="ORF">AWY79_05240</name>
    <name evidence="4" type="ORF">EDC59_10424</name>
</gene>
<protein>
    <submittedName>
        <fullName evidence="4">Flavorubredoxin</fullName>
    </submittedName>
    <submittedName>
        <fullName evidence="3">MBL fold metallo-hydrolase</fullName>
    </submittedName>
</protein>
<sequence length="398" mass="45080">MRPVEIKEGIFWIGAVDWNRRNFHGYSKSHMGTTYNNYLIMDEKVTLVDTVAEEFWGTLQCNLAQVLGDRKIDYFVVNHLEPDHAGCLALAVEKYRPEKIYTSPMGQKAMKAHFQYQEWPVEVVPTGTNISIGKRTLSFIETRMLHWPDSMLTYCPEEKLAFTNDAFGQNWATSERWADQVDRAKLEELMKTYYANIVLPYSPVVLKTLAGIRDMGLELATICPDHGLMFRGEDCAWAMDKYQEYAEQKPKNKAVIVYDTMWHSTEKMAEAVASGLADEGVSVRLMSMKSNHHSDVMTEVFDAAAVIVGSPTHNNGILPLMADMLTYMKGLRPQHKIGSAVGSFGWSGECVKVLTQWLEDMNMEVIEPIKTQFIPTHDVLGKCYEQGKQIAAAIKAKL</sequence>
<reference evidence="3 5" key="1">
    <citation type="journal article" date="2016" name="Front. Microbiol.">
        <title>Genome Sequence of the Piezophilic, Mesophilic Sulfate-Reducing Bacterium Desulfovibrio indicus J2T.</title>
        <authorList>
            <person name="Cao J."/>
            <person name="Maignien L."/>
            <person name="Shao Z."/>
            <person name="Alain K."/>
            <person name="Jebbar M."/>
        </authorList>
    </citation>
    <scope>NUCLEOTIDE SEQUENCE [LARGE SCALE GENOMIC DNA]</scope>
    <source>
        <strain evidence="3 5">J2</strain>
    </source>
</reference>
<evidence type="ECO:0000259" key="2">
    <source>
        <dbReference type="PROSITE" id="PS50902"/>
    </source>
</evidence>
<proteinExistence type="inferred from homology"/>
<evidence type="ECO:0000256" key="1">
    <source>
        <dbReference type="ARBA" id="ARBA00007121"/>
    </source>
</evidence>
<dbReference type="AlphaFoldDB" id="A0A126QKJ5"/>
<dbReference type="CDD" id="cd07709">
    <property type="entry name" value="flavodiiron_proteins_MBL-fold"/>
    <property type="match status" value="1"/>
</dbReference>
<evidence type="ECO:0000313" key="5">
    <source>
        <dbReference type="Proteomes" id="UP000055611"/>
    </source>
</evidence>
<comment type="similarity">
    <text evidence="1">In the N-terminal section; belongs to the zinc metallo-hydrolase group 3 family.</text>
</comment>
<dbReference type="PROSITE" id="PS50902">
    <property type="entry name" value="FLAVODOXIN_LIKE"/>
    <property type="match status" value="1"/>
</dbReference>
<dbReference type="InterPro" id="IPR016440">
    <property type="entry name" value="Rubredoxin-O_OxRdtase"/>
</dbReference>
<accession>A0A126QKJ5</accession>
<dbReference type="GO" id="GO:0010181">
    <property type="term" value="F:FMN binding"/>
    <property type="evidence" value="ECO:0007669"/>
    <property type="project" value="InterPro"/>
</dbReference>
<dbReference type="EMBL" id="CP014206">
    <property type="protein sequence ID" value="AMK10563.1"/>
    <property type="molecule type" value="Genomic_DNA"/>
</dbReference>
<evidence type="ECO:0000313" key="6">
    <source>
        <dbReference type="Proteomes" id="UP000295506"/>
    </source>
</evidence>
<dbReference type="PANTHER" id="PTHR43717:SF1">
    <property type="entry name" value="ANAEROBIC NITRIC OXIDE REDUCTASE FLAVORUBREDOXIN"/>
    <property type="match status" value="1"/>
</dbReference>
<dbReference type="InterPro" id="IPR001279">
    <property type="entry name" value="Metallo-B-lactamas"/>
</dbReference>
<dbReference type="EMBL" id="SOBK01000004">
    <property type="protein sequence ID" value="TDT89031.1"/>
    <property type="molecule type" value="Genomic_DNA"/>
</dbReference>
<dbReference type="InterPro" id="IPR029039">
    <property type="entry name" value="Flavoprotein-like_sf"/>
</dbReference>
<dbReference type="Gene3D" id="3.40.50.360">
    <property type="match status" value="1"/>
</dbReference>
<dbReference type="InterPro" id="IPR008254">
    <property type="entry name" value="Flavodoxin/NO_synth"/>
</dbReference>
<reference evidence="4 6" key="2">
    <citation type="submission" date="2019-03" db="EMBL/GenBank/DDBJ databases">
        <title>Genomic Encyclopedia of Type Strains, Phase IV (KMG-IV): sequencing the most valuable type-strain genomes for metagenomic binning, comparative biology and taxonomic classification.</title>
        <authorList>
            <person name="Goeker M."/>
        </authorList>
    </citation>
    <scope>NUCLEOTIDE SEQUENCE [LARGE SCALE GENOMIC DNA]</scope>
    <source>
        <strain evidence="4 6">DSM 101483</strain>
    </source>
</reference>
<dbReference type="PANTHER" id="PTHR43717">
    <property type="entry name" value="ANAEROBIC NITRIC OXIDE REDUCTASE FLAVORUBREDOXIN"/>
    <property type="match status" value="1"/>
</dbReference>
<dbReference type="OrthoDB" id="9800607at2"/>
<evidence type="ECO:0000313" key="4">
    <source>
        <dbReference type="EMBL" id="TDT89031.1"/>
    </source>
</evidence>
<dbReference type="KEGG" id="dej:AWY79_05240"/>
<dbReference type="GO" id="GO:0016491">
    <property type="term" value="F:oxidoreductase activity"/>
    <property type="evidence" value="ECO:0007669"/>
    <property type="project" value="InterPro"/>
</dbReference>
<dbReference type="SUPFAM" id="SSF56281">
    <property type="entry name" value="Metallo-hydrolase/oxidoreductase"/>
    <property type="match status" value="1"/>
</dbReference>
<feature type="domain" description="Flavodoxin-like" evidence="2">
    <location>
        <begin position="254"/>
        <end position="391"/>
    </location>
</feature>
<dbReference type="GO" id="GO:0009055">
    <property type="term" value="F:electron transfer activity"/>
    <property type="evidence" value="ECO:0007669"/>
    <property type="project" value="InterPro"/>
</dbReference>
<dbReference type="Pfam" id="PF19583">
    <property type="entry name" value="ODP"/>
    <property type="match status" value="1"/>
</dbReference>